<accession>A0ACB9AJ56</accession>
<name>A0ACB9AJ56_CICIN</name>
<proteinExistence type="predicted"/>
<sequence>MKNPPNWLEMPDELMANILQRLGTVDKLRIARTVCGTWRRICKDPAMWKIVYIDKFHDGCDTDYNLEMLVKQAVDLSCGELIDISIVGFCDDYLLDYIVLRSSKLKSFSIWDCYDVSGWGVSQAVKRVPQLEKLHLTDTCTIPEEIEVIGRNCPQLKSFETDIREPFMECDDQAVAIAKNMPELRHLRIYGLIMTNHGVRAILNGCPHLQSLNIHMFYSFELDRNLVKVCMERIKNFEHNATENDDDLDDIYSFGSDVDDSFEEDD</sequence>
<protein>
    <submittedName>
        <fullName evidence="1">Uncharacterized protein</fullName>
    </submittedName>
</protein>
<dbReference type="Proteomes" id="UP001055811">
    <property type="component" value="Linkage Group LG07"/>
</dbReference>
<organism evidence="1 2">
    <name type="scientific">Cichorium intybus</name>
    <name type="common">Chicory</name>
    <dbReference type="NCBI Taxonomy" id="13427"/>
    <lineage>
        <taxon>Eukaryota</taxon>
        <taxon>Viridiplantae</taxon>
        <taxon>Streptophyta</taxon>
        <taxon>Embryophyta</taxon>
        <taxon>Tracheophyta</taxon>
        <taxon>Spermatophyta</taxon>
        <taxon>Magnoliopsida</taxon>
        <taxon>eudicotyledons</taxon>
        <taxon>Gunneridae</taxon>
        <taxon>Pentapetalae</taxon>
        <taxon>asterids</taxon>
        <taxon>campanulids</taxon>
        <taxon>Asterales</taxon>
        <taxon>Asteraceae</taxon>
        <taxon>Cichorioideae</taxon>
        <taxon>Cichorieae</taxon>
        <taxon>Cichoriinae</taxon>
        <taxon>Cichorium</taxon>
    </lineage>
</organism>
<keyword evidence="2" id="KW-1185">Reference proteome</keyword>
<dbReference type="EMBL" id="CM042015">
    <property type="protein sequence ID" value="KAI3709985.1"/>
    <property type="molecule type" value="Genomic_DNA"/>
</dbReference>
<reference evidence="1 2" key="2">
    <citation type="journal article" date="2022" name="Mol. Ecol. Resour.">
        <title>The genomes of chicory, endive, great burdock and yacon provide insights into Asteraceae paleo-polyploidization history and plant inulin production.</title>
        <authorList>
            <person name="Fan W."/>
            <person name="Wang S."/>
            <person name="Wang H."/>
            <person name="Wang A."/>
            <person name="Jiang F."/>
            <person name="Liu H."/>
            <person name="Zhao H."/>
            <person name="Xu D."/>
            <person name="Zhang Y."/>
        </authorList>
    </citation>
    <scope>NUCLEOTIDE SEQUENCE [LARGE SCALE GENOMIC DNA]</scope>
    <source>
        <strain evidence="2">cv. Punajuju</strain>
        <tissue evidence="1">Leaves</tissue>
    </source>
</reference>
<gene>
    <name evidence="1" type="ORF">L2E82_39758</name>
</gene>
<evidence type="ECO:0000313" key="2">
    <source>
        <dbReference type="Proteomes" id="UP001055811"/>
    </source>
</evidence>
<comment type="caution">
    <text evidence="1">The sequence shown here is derived from an EMBL/GenBank/DDBJ whole genome shotgun (WGS) entry which is preliminary data.</text>
</comment>
<reference evidence="2" key="1">
    <citation type="journal article" date="2022" name="Mol. Ecol. Resour.">
        <title>The genomes of chicory, endive, great burdock and yacon provide insights into Asteraceae palaeo-polyploidization history and plant inulin production.</title>
        <authorList>
            <person name="Fan W."/>
            <person name="Wang S."/>
            <person name="Wang H."/>
            <person name="Wang A."/>
            <person name="Jiang F."/>
            <person name="Liu H."/>
            <person name="Zhao H."/>
            <person name="Xu D."/>
            <person name="Zhang Y."/>
        </authorList>
    </citation>
    <scope>NUCLEOTIDE SEQUENCE [LARGE SCALE GENOMIC DNA]</scope>
    <source>
        <strain evidence="2">cv. Punajuju</strain>
    </source>
</reference>
<evidence type="ECO:0000313" key="1">
    <source>
        <dbReference type="EMBL" id="KAI3709985.1"/>
    </source>
</evidence>